<dbReference type="PANTHER" id="PTHR28670">
    <property type="entry name" value="UV-STIMULATED SCAFFOLD PROTEIN A"/>
    <property type="match status" value="1"/>
</dbReference>
<dbReference type="OrthoDB" id="5594015at2759"/>
<accession>A0A443S5R4</accession>
<protein>
    <submittedName>
        <fullName evidence="11">UV-stimulated scaffold protein A-like protein</fullName>
    </submittedName>
</protein>
<organism evidence="11 12">
    <name type="scientific">Leptotrombidium deliense</name>
    <dbReference type="NCBI Taxonomy" id="299467"/>
    <lineage>
        <taxon>Eukaryota</taxon>
        <taxon>Metazoa</taxon>
        <taxon>Ecdysozoa</taxon>
        <taxon>Arthropoda</taxon>
        <taxon>Chelicerata</taxon>
        <taxon>Arachnida</taxon>
        <taxon>Acari</taxon>
        <taxon>Acariformes</taxon>
        <taxon>Trombidiformes</taxon>
        <taxon>Prostigmata</taxon>
        <taxon>Anystina</taxon>
        <taxon>Parasitengona</taxon>
        <taxon>Trombiculoidea</taxon>
        <taxon>Trombiculidae</taxon>
        <taxon>Leptotrombidium</taxon>
    </lineage>
</organism>
<evidence type="ECO:0000256" key="3">
    <source>
        <dbReference type="ARBA" id="ARBA00022454"/>
    </source>
</evidence>
<evidence type="ECO:0000259" key="10">
    <source>
        <dbReference type="Pfam" id="PF09740"/>
    </source>
</evidence>
<evidence type="ECO:0000256" key="2">
    <source>
        <dbReference type="ARBA" id="ARBA00009240"/>
    </source>
</evidence>
<keyword evidence="7" id="KW-0862">Zinc</keyword>
<evidence type="ECO:0000256" key="1">
    <source>
        <dbReference type="ARBA" id="ARBA00004286"/>
    </source>
</evidence>
<dbReference type="STRING" id="299467.A0A443S5R4"/>
<dbReference type="Pfam" id="PF09740">
    <property type="entry name" value="DUF2043"/>
    <property type="match status" value="1"/>
</dbReference>
<keyword evidence="3" id="KW-0158">Chromosome</keyword>
<dbReference type="Pfam" id="PF20867">
    <property type="entry name" value="UVSSA_N"/>
    <property type="match status" value="1"/>
</dbReference>
<dbReference type="PANTHER" id="PTHR28670:SF1">
    <property type="entry name" value="UV-STIMULATED SCAFFOLD PROTEIN A"/>
    <property type="match status" value="1"/>
</dbReference>
<evidence type="ECO:0000256" key="8">
    <source>
        <dbReference type="ARBA" id="ARBA00023054"/>
    </source>
</evidence>
<gene>
    <name evidence="11" type="ORF">B4U80_08479</name>
</gene>
<dbReference type="GO" id="GO:0000993">
    <property type="term" value="F:RNA polymerase II complex binding"/>
    <property type="evidence" value="ECO:0007669"/>
    <property type="project" value="TreeGrafter"/>
</dbReference>
<dbReference type="EMBL" id="NCKV01007790">
    <property type="protein sequence ID" value="RWS22831.1"/>
    <property type="molecule type" value="Genomic_DNA"/>
</dbReference>
<keyword evidence="6" id="KW-0863">Zinc-finger</keyword>
<evidence type="ECO:0000256" key="9">
    <source>
        <dbReference type="ARBA" id="ARBA00023204"/>
    </source>
</evidence>
<reference evidence="11 12" key="1">
    <citation type="journal article" date="2018" name="Gigascience">
        <title>Genomes of trombidid mites reveal novel predicted allergens and laterally-transferred genes associated with secondary metabolism.</title>
        <authorList>
            <person name="Dong X."/>
            <person name="Chaisiri K."/>
            <person name="Xia D."/>
            <person name="Armstrong S.D."/>
            <person name="Fang Y."/>
            <person name="Donnelly M.J."/>
            <person name="Kadowaki T."/>
            <person name="McGarry J.W."/>
            <person name="Darby A.C."/>
            <person name="Makepeace B.L."/>
        </authorList>
    </citation>
    <scope>NUCLEOTIDE SEQUENCE [LARGE SCALE GENOMIC DNA]</scope>
    <source>
        <strain evidence="11">UoL-UT</strain>
    </source>
</reference>
<dbReference type="VEuPathDB" id="VectorBase:LDEU009209"/>
<keyword evidence="5" id="KW-0227">DNA damage</keyword>
<evidence type="ECO:0000256" key="4">
    <source>
        <dbReference type="ARBA" id="ARBA00022723"/>
    </source>
</evidence>
<evidence type="ECO:0000313" key="12">
    <source>
        <dbReference type="Proteomes" id="UP000288716"/>
    </source>
</evidence>
<evidence type="ECO:0000256" key="7">
    <source>
        <dbReference type="ARBA" id="ARBA00022833"/>
    </source>
</evidence>
<dbReference type="InterPro" id="IPR018610">
    <property type="entry name" value="UVSSA"/>
</dbReference>
<dbReference type="InterPro" id="IPR049431">
    <property type="entry name" value="UVSSA_C"/>
</dbReference>
<dbReference type="Proteomes" id="UP000288716">
    <property type="component" value="Unassembled WGS sequence"/>
</dbReference>
<dbReference type="GO" id="GO:0009411">
    <property type="term" value="P:response to UV"/>
    <property type="evidence" value="ECO:0007669"/>
    <property type="project" value="InterPro"/>
</dbReference>
<keyword evidence="12" id="KW-1185">Reference proteome</keyword>
<evidence type="ECO:0000256" key="6">
    <source>
        <dbReference type="ARBA" id="ARBA00022771"/>
    </source>
</evidence>
<feature type="domain" description="UV-stimulated scaffold protein A C-terminal" evidence="10">
    <location>
        <begin position="379"/>
        <end position="417"/>
    </location>
</feature>
<dbReference type="AlphaFoldDB" id="A0A443S5R4"/>
<dbReference type="GO" id="GO:0005694">
    <property type="term" value="C:chromosome"/>
    <property type="evidence" value="ECO:0007669"/>
    <property type="project" value="UniProtKB-SubCell"/>
</dbReference>
<comment type="similarity">
    <text evidence="2">Belongs to the UVSSA family.</text>
</comment>
<dbReference type="InterPro" id="IPR049408">
    <property type="entry name" value="UVSSA_N_a-solenoid_rpt"/>
</dbReference>
<dbReference type="GO" id="GO:0008270">
    <property type="term" value="F:zinc ion binding"/>
    <property type="evidence" value="ECO:0007669"/>
    <property type="project" value="UniProtKB-KW"/>
</dbReference>
<keyword evidence="8" id="KW-0175">Coiled coil</keyword>
<dbReference type="GO" id="GO:0006283">
    <property type="term" value="P:transcription-coupled nucleotide-excision repair"/>
    <property type="evidence" value="ECO:0007669"/>
    <property type="project" value="TreeGrafter"/>
</dbReference>
<keyword evidence="9" id="KW-0234">DNA repair</keyword>
<evidence type="ECO:0000256" key="5">
    <source>
        <dbReference type="ARBA" id="ARBA00022763"/>
    </source>
</evidence>
<sequence>MVEESKQLKECIEKLTTDGKATLDPSLLSKVKKLCKNGGDSSIELAVRILMSQLQRKHSQIRLSTTLLINELFIRSHCFRTNFLESNQFQYFLELTFGINDSNRLPPPKQFAKLLKEKCIEFLNSWNASFAEGYPVLKNSYAFLKDNSVVDFREREVLSTSEREAREKRATKRNQFLQAKIEKTVKQFNELEEDMKSIFVQYDSCLQLIVPKLENEEDNFLETNVNCSENENIFINGFNQSVDLTIKRVMTVNKCEDNSALIENLKDMYKLLVDYLSKVKKLLQLMSKGSELCYVEMKRAIDLKSKIMEAIQKFIELKIIETESVKNMSENSDTSDDDFETVEEKEGLELIIPENRRKEYGLCDDLSEKPSTSGDSQFVECKVPLPNGKLCPRRDKIKCPFHGKIIMRDSCGIPVNEEDRKGEKLKAEATPDWQQPELLRDIESQTGIDLRVSRKGKRKKHTGLQSIRTCDQTSRQRLAKKVFNVETVNKIADDMNAIDAKLSNQFGDQWNYFMNE</sequence>
<comment type="caution">
    <text evidence="11">The sequence shown here is derived from an EMBL/GenBank/DDBJ whole genome shotgun (WGS) entry which is preliminary data.</text>
</comment>
<evidence type="ECO:0000313" key="11">
    <source>
        <dbReference type="EMBL" id="RWS22831.1"/>
    </source>
</evidence>
<name>A0A443S5R4_9ACAR</name>
<comment type="subcellular location">
    <subcellularLocation>
        <location evidence="1">Chromosome</location>
    </subcellularLocation>
</comment>
<proteinExistence type="inferred from homology"/>
<keyword evidence="4" id="KW-0479">Metal-binding</keyword>